<keyword evidence="1" id="KW-0808">Transferase</keyword>
<proteinExistence type="predicted"/>
<sequence length="320" mass="36234">MHSVRPPKKALLKWLDDYSSEVDNYGHLLLEQLQAIDDEIKASIVPYFESAHLDARECFHRLARISLHPDDGDIGCDCQYPNALPLITRKGLFGEVMSGMFTEAYEFVGKHEWLIPVFLFRNHEDAGQYIYTLNRDPERKREVLGRKGDDFIAIVVDKDGKVVRFIAGEAKWRGTWNASTLATVMLGPKIGPEGDKVYNNRGVWFEVNRALNVPLGLEQLQAILLDREPSKFASIIASLDRILAHRNPDPVERTDLILLAGGASKKRKPQTSLLPWKTIPEEYKAGRDLQVVEMIIEDGDEVINSIYDVLWAKDKPDAGI</sequence>
<name>A0A5B0DQE3_9HYPH</name>
<dbReference type="RefSeq" id="WP_149301712.1">
    <property type="nucleotide sequence ID" value="NZ_VTWH01000006.1"/>
</dbReference>
<dbReference type="Proteomes" id="UP000324738">
    <property type="component" value="Unassembled WGS sequence"/>
</dbReference>
<keyword evidence="1" id="KW-0032">Aminotransferase</keyword>
<dbReference type="AlphaFoldDB" id="A0A5B0DQE3"/>
<reference evidence="1 2" key="1">
    <citation type="submission" date="2019-08" db="EMBL/GenBank/DDBJ databases">
        <title>Aureimonas fodiniaquatilis sp. nov., isolated from a coal mine wastewater.</title>
        <authorList>
            <person name="Kim W."/>
        </authorList>
    </citation>
    <scope>NUCLEOTIDE SEQUENCE [LARGE SCALE GENOMIC DNA]</scope>
    <source>
        <strain evidence="1 2">CAU 1482</strain>
    </source>
</reference>
<comment type="caution">
    <text evidence="1">The sequence shown here is derived from an EMBL/GenBank/DDBJ whole genome shotgun (WGS) entry which is preliminary data.</text>
</comment>
<keyword evidence="2" id="KW-1185">Reference proteome</keyword>
<dbReference type="OrthoDB" id="2962131at2"/>
<gene>
    <name evidence="1" type="ORF">FPY71_17885</name>
</gene>
<organism evidence="1 2">
    <name type="scientific">Aureimonas fodinaquatilis</name>
    <dbReference type="NCBI Taxonomy" id="2565783"/>
    <lineage>
        <taxon>Bacteria</taxon>
        <taxon>Pseudomonadati</taxon>
        <taxon>Pseudomonadota</taxon>
        <taxon>Alphaproteobacteria</taxon>
        <taxon>Hyphomicrobiales</taxon>
        <taxon>Aurantimonadaceae</taxon>
        <taxon>Aureimonas</taxon>
    </lineage>
</organism>
<evidence type="ECO:0000313" key="2">
    <source>
        <dbReference type="Proteomes" id="UP000324738"/>
    </source>
</evidence>
<evidence type="ECO:0000313" key="1">
    <source>
        <dbReference type="EMBL" id="KAA0968195.1"/>
    </source>
</evidence>
<dbReference type="GO" id="GO:0008483">
    <property type="term" value="F:transaminase activity"/>
    <property type="evidence" value="ECO:0007669"/>
    <property type="project" value="UniProtKB-KW"/>
</dbReference>
<dbReference type="EMBL" id="VTWH01000006">
    <property type="protein sequence ID" value="KAA0968195.1"/>
    <property type="molecule type" value="Genomic_DNA"/>
</dbReference>
<protein>
    <submittedName>
        <fullName evidence="1">Aminotransferase</fullName>
    </submittedName>
</protein>
<accession>A0A5B0DQE3</accession>